<organism evidence="12 13">
    <name type="scientific">Faecalicatena contorta</name>
    <dbReference type="NCBI Taxonomy" id="39482"/>
    <lineage>
        <taxon>Bacteria</taxon>
        <taxon>Bacillati</taxon>
        <taxon>Bacillota</taxon>
        <taxon>Clostridia</taxon>
        <taxon>Lachnospirales</taxon>
        <taxon>Lachnospiraceae</taxon>
        <taxon>Faecalicatena</taxon>
    </lineage>
</organism>
<protein>
    <submittedName>
        <fullName evidence="12">Ribose transport system ATP-binding protein</fullName>
    </submittedName>
</protein>
<dbReference type="GO" id="GO:0005886">
    <property type="term" value="C:plasma membrane"/>
    <property type="evidence" value="ECO:0007669"/>
    <property type="project" value="UniProtKB-SubCell"/>
</dbReference>
<name>A0A315ZW73_9FIRM</name>
<dbReference type="Proteomes" id="UP000254051">
    <property type="component" value="Unassembled WGS sequence"/>
</dbReference>
<feature type="domain" description="ABC transporter" evidence="11">
    <location>
        <begin position="7"/>
        <end position="242"/>
    </location>
</feature>
<feature type="domain" description="ABC transporter" evidence="11">
    <location>
        <begin position="249"/>
        <end position="495"/>
    </location>
</feature>
<keyword evidence="10" id="KW-0472">Membrane</keyword>
<evidence type="ECO:0000256" key="9">
    <source>
        <dbReference type="ARBA" id="ARBA00022967"/>
    </source>
</evidence>
<dbReference type="EMBL" id="UHJJ01000008">
    <property type="protein sequence ID" value="SUQ14823.1"/>
    <property type="molecule type" value="Genomic_DNA"/>
</dbReference>
<dbReference type="PANTHER" id="PTHR43790:SF9">
    <property type="entry name" value="GALACTOFURANOSE TRANSPORTER ATP-BINDING PROTEIN YTFR"/>
    <property type="match status" value="1"/>
</dbReference>
<dbReference type="Pfam" id="PF00005">
    <property type="entry name" value="ABC_tran"/>
    <property type="match status" value="2"/>
</dbReference>
<dbReference type="InterPro" id="IPR050107">
    <property type="entry name" value="ABC_carbohydrate_import_ATPase"/>
</dbReference>
<keyword evidence="13" id="KW-1185">Reference proteome</keyword>
<reference evidence="13" key="1">
    <citation type="submission" date="2017-07" db="EMBL/GenBank/DDBJ databases">
        <authorList>
            <person name="Varghese N."/>
            <person name="Submissions S."/>
        </authorList>
    </citation>
    <scope>NUCLEOTIDE SEQUENCE [LARGE SCALE GENOMIC DNA]</scope>
    <source>
        <strain evidence="13">NLAE-zl-C134</strain>
    </source>
</reference>
<keyword evidence="3" id="KW-0813">Transport</keyword>
<evidence type="ECO:0000313" key="13">
    <source>
        <dbReference type="Proteomes" id="UP000254051"/>
    </source>
</evidence>
<dbReference type="SMART" id="SM00382">
    <property type="entry name" value="AAA"/>
    <property type="match status" value="2"/>
</dbReference>
<evidence type="ECO:0000256" key="10">
    <source>
        <dbReference type="ARBA" id="ARBA00023136"/>
    </source>
</evidence>
<keyword evidence="9" id="KW-1278">Translocase</keyword>
<evidence type="ECO:0000256" key="3">
    <source>
        <dbReference type="ARBA" id="ARBA00022448"/>
    </source>
</evidence>
<keyword evidence="8 12" id="KW-0067">ATP-binding</keyword>
<evidence type="ECO:0000256" key="2">
    <source>
        <dbReference type="ARBA" id="ARBA00004533"/>
    </source>
</evidence>
<dbReference type="InterPro" id="IPR027417">
    <property type="entry name" value="P-loop_NTPase"/>
</dbReference>
<keyword evidence="5" id="KW-0762">Sugar transport</keyword>
<dbReference type="GO" id="GO:0015749">
    <property type="term" value="P:monosaccharide transmembrane transport"/>
    <property type="evidence" value="ECO:0007669"/>
    <property type="project" value="UniProtKB-ARBA"/>
</dbReference>
<dbReference type="InterPro" id="IPR017871">
    <property type="entry name" value="ABC_transporter-like_CS"/>
</dbReference>
<dbReference type="SUPFAM" id="SSF52540">
    <property type="entry name" value="P-loop containing nucleoside triphosphate hydrolases"/>
    <property type="match status" value="2"/>
</dbReference>
<dbReference type="RefSeq" id="WP_109712061.1">
    <property type="nucleotide sequence ID" value="NZ_QGDS01000008.1"/>
</dbReference>
<evidence type="ECO:0000256" key="1">
    <source>
        <dbReference type="ARBA" id="ARBA00004202"/>
    </source>
</evidence>
<sequence length="498" mass="55053">MKGDMILKLNHISKMYPGVTALDDLNIQFQEGEIHAIVGENGAGKSTMIKTISGAIQPTKGTIEINGQTYEHMTPALSRANGIAVIYQEFTLIPVLSAAENIFMGEFLMNGMVLDRKAMYNKSKELFERLKVNIDPNVKVADLTTGYQQIVEIAKAVSKDAKILIMDEPSAPLTTSEVEAMFKIVDTLKEQGVTIIYISHRMEEIFRLSDRVSVLRDGKYITTVNTADTNKAELIRLMVGRELTETYPVRAKHATETILSIRNVSGNGVKDISFDVKKGEILGMAGLIGAGRTELAQLLFGYEEITEGEIILNGKSLKPKNCMESIKAGIALVPEDRKRQGLVLDMTIKENTTMPSLKDWSSHSVINHKKETEITEKYIESLRTKTPSMDQKAKNLSGGNQQKVVLAKWLAMNPDILIFDEPTRGIDVGAKQEIYQIMNDLADDGKAIIMISSDMEELIGMSDRIVVLCKGRMTGIMDRDSISQESILAKSAGGDENE</sequence>
<keyword evidence="6" id="KW-0677">Repeat</keyword>
<dbReference type="FunFam" id="3.40.50.300:FF:000126">
    <property type="entry name" value="Galactose/methyl galactoside import ATP-binding protein MglA"/>
    <property type="match status" value="1"/>
</dbReference>
<proteinExistence type="predicted"/>
<dbReference type="PROSITE" id="PS00211">
    <property type="entry name" value="ABC_TRANSPORTER_1"/>
    <property type="match status" value="1"/>
</dbReference>
<evidence type="ECO:0000313" key="12">
    <source>
        <dbReference type="EMBL" id="SUQ14823.1"/>
    </source>
</evidence>
<evidence type="ECO:0000256" key="4">
    <source>
        <dbReference type="ARBA" id="ARBA00022475"/>
    </source>
</evidence>
<dbReference type="CDD" id="cd03215">
    <property type="entry name" value="ABC_Carb_Monos_II"/>
    <property type="match status" value="1"/>
</dbReference>
<evidence type="ECO:0000256" key="7">
    <source>
        <dbReference type="ARBA" id="ARBA00022741"/>
    </source>
</evidence>
<evidence type="ECO:0000259" key="11">
    <source>
        <dbReference type="PROSITE" id="PS50893"/>
    </source>
</evidence>
<dbReference type="InterPro" id="IPR003593">
    <property type="entry name" value="AAA+_ATPase"/>
</dbReference>
<dbReference type="PANTHER" id="PTHR43790">
    <property type="entry name" value="CARBOHYDRATE TRANSPORT ATP-BINDING PROTEIN MG119-RELATED"/>
    <property type="match status" value="1"/>
</dbReference>
<dbReference type="OrthoDB" id="9771863at2"/>
<dbReference type="Gene3D" id="3.40.50.300">
    <property type="entry name" value="P-loop containing nucleotide triphosphate hydrolases"/>
    <property type="match status" value="2"/>
</dbReference>
<gene>
    <name evidence="12" type="ORF">SAMN05216529_10848</name>
</gene>
<comment type="subcellular location">
    <subcellularLocation>
        <location evidence="2">Cell inner membrane</location>
    </subcellularLocation>
    <subcellularLocation>
        <location evidence="1">Cell membrane</location>
        <topology evidence="1">Peripheral membrane protein</topology>
    </subcellularLocation>
</comment>
<dbReference type="AlphaFoldDB" id="A0A315ZW73"/>
<dbReference type="FunFam" id="3.40.50.300:FF:000127">
    <property type="entry name" value="Ribose import ATP-binding protein RbsA"/>
    <property type="match status" value="1"/>
</dbReference>
<keyword evidence="4" id="KW-1003">Cell membrane</keyword>
<evidence type="ECO:0000256" key="6">
    <source>
        <dbReference type="ARBA" id="ARBA00022737"/>
    </source>
</evidence>
<evidence type="ECO:0000256" key="5">
    <source>
        <dbReference type="ARBA" id="ARBA00022597"/>
    </source>
</evidence>
<dbReference type="GO" id="GO:0005524">
    <property type="term" value="F:ATP binding"/>
    <property type="evidence" value="ECO:0007669"/>
    <property type="project" value="UniProtKB-KW"/>
</dbReference>
<dbReference type="CDD" id="cd03216">
    <property type="entry name" value="ABC_Carb_Monos_I"/>
    <property type="match status" value="1"/>
</dbReference>
<dbReference type="GO" id="GO:0016887">
    <property type="term" value="F:ATP hydrolysis activity"/>
    <property type="evidence" value="ECO:0007669"/>
    <property type="project" value="InterPro"/>
</dbReference>
<dbReference type="PROSITE" id="PS50893">
    <property type="entry name" value="ABC_TRANSPORTER_2"/>
    <property type="match status" value="2"/>
</dbReference>
<keyword evidence="7" id="KW-0547">Nucleotide-binding</keyword>
<dbReference type="InterPro" id="IPR003439">
    <property type="entry name" value="ABC_transporter-like_ATP-bd"/>
</dbReference>
<evidence type="ECO:0000256" key="8">
    <source>
        <dbReference type="ARBA" id="ARBA00022840"/>
    </source>
</evidence>
<accession>A0A315ZW73</accession>